<evidence type="ECO:0000313" key="1">
    <source>
        <dbReference type="EMBL" id="XDV56427.1"/>
    </source>
</evidence>
<dbReference type="AlphaFoldDB" id="A0AB39XI25"/>
<proteinExistence type="predicted"/>
<accession>A0AB39XI25</accession>
<protein>
    <submittedName>
        <fullName evidence="1">Uncharacterized protein</fullName>
    </submittedName>
</protein>
<gene>
    <name evidence="1" type="ORF">AB8Z38_27775</name>
</gene>
<reference evidence="1" key="1">
    <citation type="submission" date="2024-08" db="EMBL/GenBank/DDBJ databases">
        <authorList>
            <person name="Chaddad Z."/>
            <person name="Lamrabet M."/>
            <person name="Bouhnik O."/>
            <person name="Alami S."/>
            <person name="Wipf D."/>
            <person name="Courty P.E."/>
            <person name="Missbah El Idrissi M."/>
        </authorList>
    </citation>
    <scope>NUCLEOTIDE SEQUENCE</scope>
    <source>
        <strain evidence="1">LLZ17</strain>
    </source>
</reference>
<dbReference type="RefSeq" id="WP_369720871.1">
    <property type="nucleotide sequence ID" value="NZ_CP165734.1"/>
</dbReference>
<dbReference type="EMBL" id="CP165734">
    <property type="protein sequence ID" value="XDV56427.1"/>
    <property type="molecule type" value="Genomic_DNA"/>
</dbReference>
<name>A0AB39XI25_9BRAD</name>
<organism evidence="1">
    <name type="scientific">Bradyrhizobium sp. LLZ17</name>
    <dbReference type="NCBI Taxonomy" id="3239388"/>
    <lineage>
        <taxon>Bacteria</taxon>
        <taxon>Pseudomonadati</taxon>
        <taxon>Pseudomonadota</taxon>
        <taxon>Alphaproteobacteria</taxon>
        <taxon>Hyphomicrobiales</taxon>
        <taxon>Nitrobacteraceae</taxon>
        <taxon>Bradyrhizobium</taxon>
    </lineage>
</organism>
<sequence>MPQPLSRVKPGATVRQRPSVLSHLPPNYAQLVAAIFSHSSLVEYRLGALLVRILGADAAPAIAMFATLEAQHQQLRALEAAAKAGLTEHEFDVFKATMSVTKSVQTPRNQLAHWIWAHSPELPDALLLAEPKSAKDRDREFTLALESGETDPAKIAALNTFDPANVQVYREGDLERARDDLAEATQITFLTVVYLDGTFRGRIKPLPWASRTATRDCSTNYAVNGYFGKLGTVYKRIGKRRVYRPPDGGGQFSMGRYERFGRASPGMIQGSTRTRFRHALCQGYVQFERPA</sequence>